<dbReference type="SUPFAM" id="SSF53955">
    <property type="entry name" value="Lysozyme-like"/>
    <property type="match status" value="1"/>
</dbReference>
<protein>
    <submittedName>
        <fullName evidence="2">Putative secreted protein</fullName>
    </submittedName>
</protein>
<evidence type="ECO:0000256" key="1">
    <source>
        <dbReference type="SAM" id="MobiDB-lite"/>
    </source>
</evidence>
<accession>A0A0C5XKZ8</accession>
<name>A0A0C5XKZ8_NOCSI</name>
<gene>
    <name evidence="2" type="ORF">KR76_05930</name>
</gene>
<dbReference type="PANTHER" id="PTHR30163:SF8">
    <property type="entry name" value="LYTIC MUREIN TRANSGLYCOSYLASE"/>
    <property type="match status" value="1"/>
</dbReference>
<dbReference type="PANTHER" id="PTHR30163">
    <property type="entry name" value="MEMBRANE-BOUND LYTIC MUREIN TRANSGLYCOSYLASE B"/>
    <property type="match status" value="1"/>
</dbReference>
<evidence type="ECO:0000313" key="3">
    <source>
        <dbReference type="Proteomes" id="UP000030300"/>
    </source>
</evidence>
<dbReference type="EMBL" id="CP009896">
    <property type="protein sequence ID" value="AJR18167.1"/>
    <property type="molecule type" value="Genomic_DNA"/>
</dbReference>
<dbReference type="GO" id="GO:0008933">
    <property type="term" value="F:peptidoglycan lytic transglycosylase activity"/>
    <property type="evidence" value="ECO:0007669"/>
    <property type="project" value="TreeGrafter"/>
</dbReference>
<feature type="compositionally biased region" description="Low complexity" evidence="1">
    <location>
        <begin position="304"/>
        <end position="347"/>
    </location>
</feature>
<dbReference type="HOGENOM" id="CLU_773465_0_0_11"/>
<dbReference type="KEGG" id="psim:KR76_05930"/>
<dbReference type="GO" id="GO:0009253">
    <property type="term" value="P:peptidoglycan catabolic process"/>
    <property type="evidence" value="ECO:0007669"/>
    <property type="project" value="TreeGrafter"/>
</dbReference>
<sequence length="358" mass="35763">MVLLGVLLATTGVVGGVVQVLRASSAEVPTTTAVHTESTEEGVTEAPVVAPAVMTAPDDVRRAPVARPSDLPGSLGSAPPAAVLAYQRAATIMDTASRCGLPWTVLAAVGRVESDHGRGPKGDHRVGRAGRVKPGYVAASLDGRGGRGELPDTDLGALDGDPRWDAPVGPLGLLPATWSRVAVDADNNGVRDPQDVDDAALAAAVLLCADQDLSTRRGLKASLAAFHPGAGFVPAVLAIARRYEKQAAQVPAPPPVTLPLPVLPGQPGAAGTVPARVGLVAASEGPRATLAPTPSLSTPPRPTGSPTDGTSPSPTGTPGATPSETPTETPSETPTESPTGSPGETPTDALGTGPEASP</sequence>
<organism evidence="2 3">
    <name type="scientific">Nocardioides simplex</name>
    <name type="common">Arthrobacter simplex</name>
    <dbReference type="NCBI Taxonomy" id="2045"/>
    <lineage>
        <taxon>Bacteria</taxon>
        <taxon>Bacillati</taxon>
        <taxon>Actinomycetota</taxon>
        <taxon>Actinomycetes</taxon>
        <taxon>Propionibacteriales</taxon>
        <taxon>Nocardioidaceae</taxon>
        <taxon>Pimelobacter</taxon>
    </lineage>
</organism>
<dbReference type="Proteomes" id="UP000030300">
    <property type="component" value="Chromosome"/>
</dbReference>
<proteinExistence type="predicted"/>
<dbReference type="AlphaFoldDB" id="A0A0C5XKZ8"/>
<keyword evidence="3" id="KW-1185">Reference proteome</keyword>
<evidence type="ECO:0000313" key="2">
    <source>
        <dbReference type="EMBL" id="AJR18167.1"/>
    </source>
</evidence>
<feature type="region of interest" description="Disordered" evidence="1">
    <location>
        <begin position="285"/>
        <end position="358"/>
    </location>
</feature>
<dbReference type="STRING" id="2045.KR76_05930"/>
<dbReference type="InterPro" id="IPR043426">
    <property type="entry name" value="MltB-like"/>
</dbReference>
<reference evidence="2 3" key="1">
    <citation type="journal article" date="2015" name="Genome Announc.">
        <title>Complete Genome Sequence of Steroid-Transforming Nocardioides simplex VKM Ac-2033D.</title>
        <authorList>
            <person name="Shtratnikova V.Y."/>
            <person name="Schelkunov M.I."/>
            <person name="Pekov Y.A."/>
            <person name="Fokina V.V."/>
            <person name="Logacheva M.D."/>
            <person name="Sokolov S.L."/>
            <person name="Bragin E.Y."/>
            <person name="Ashapkin V.V."/>
            <person name="Donova M.V."/>
        </authorList>
    </citation>
    <scope>NUCLEOTIDE SEQUENCE [LARGE SCALE GENOMIC DNA]</scope>
    <source>
        <strain evidence="2 3">VKM Ac-2033D</strain>
    </source>
</reference>
<dbReference type="InterPro" id="IPR023346">
    <property type="entry name" value="Lysozyme-like_dom_sf"/>
</dbReference>